<dbReference type="EMBL" id="JAHDVG010000466">
    <property type="protein sequence ID" value="KAH1182842.1"/>
    <property type="molecule type" value="Genomic_DNA"/>
</dbReference>
<organism evidence="2 3">
    <name type="scientific">Mauremys mutica</name>
    <name type="common">yellowpond turtle</name>
    <dbReference type="NCBI Taxonomy" id="74926"/>
    <lineage>
        <taxon>Eukaryota</taxon>
        <taxon>Metazoa</taxon>
        <taxon>Chordata</taxon>
        <taxon>Craniata</taxon>
        <taxon>Vertebrata</taxon>
        <taxon>Euteleostomi</taxon>
        <taxon>Archelosauria</taxon>
        <taxon>Testudinata</taxon>
        <taxon>Testudines</taxon>
        <taxon>Cryptodira</taxon>
        <taxon>Durocryptodira</taxon>
        <taxon>Testudinoidea</taxon>
        <taxon>Geoemydidae</taxon>
        <taxon>Geoemydinae</taxon>
        <taxon>Mauremys</taxon>
    </lineage>
</organism>
<keyword evidence="3" id="KW-1185">Reference proteome</keyword>
<proteinExistence type="predicted"/>
<evidence type="ECO:0000313" key="2">
    <source>
        <dbReference type="EMBL" id="KAH1182842.1"/>
    </source>
</evidence>
<keyword evidence="1" id="KW-0175">Coiled coil</keyword>
<gene>
    <name evidence="2" type="ORF">KIL84_004334</name>
</gene>
<dbReference type="Proteomes" id="UP000827986">
    <property type="component" value="Unassembled WGS sequence"/>
</dbReference>
<accession>A0A9D3XMS3</accession>
<evidence type="ECO:0000256" key="1">
    <source>
        <dbReference type="SAM" id="Coils"/>
    </source>
</evidence>
<feature type="coiled-coil region" evidence="1">
    <location>
        <begin position="18"/>
        <end position="59"/>
    </location>
</feature>
<sequence length="90" mass="10826">MPYVDLQTKTETERQEIVSHFERRHQILKEEEQRLLAELDEMEKVIQEAKDESVAKLAEEISYYDERIAERKEVCQKTPVEILMVREVTF</sequence>
<evidence type="ECO:0000313" key="3">
    <source>
        <dbReference type="Proteomes" id="UP000827986"/>
    </source>
</evidence>
<name>A0A9D3XMS3_9SAUR</name>
<protein>
    <submittedName>
        <fullName evidence="2">Uncharacterized protein</fullName>
    </submittedName>
</protein>
<dbReference type="AlphaFoldDB" id="A0A9D3XMS3"/>
<comment type="caution">
    <text evidence="2">The sequence shown here is derived from an EMBL/GenBank/DDBJ whole genome shotgun (WGS) entry which is preliminary data.</text>
</comment>
<reference evidence="2" key="1">
    <citation type="submission" date="2021-09" db="EMBL/GenBank/DDBJ databases">
        <title>The genome of Mauremys mutica provides insights into the evolution of semi-aquatic lifestyle.</title>
        <authorList>
            <person name="Gong S."/>
            <person name="Gao Y."/>
        </authorList>
    </citation>
    <scope>NUCLEOTIDE SEQUENCE</scope>
    <source>
        <strain evidence="2">MM-2020</strain>
        <tissue evidence="2">Muscle</tissue>
    </source>
</reference>